<evidence type="ECO:0000256" key="4">
    <source>
        <dbReference type="ARBA" id="ARBA00022563"/>
    </source>
</evidence>
<evidence type="ECO:0000256" key="6">
    <source>
        <dbReference type="ARBA" id="ARBA00023002"/>
    </source>
</evidence>
<protein>
    <recommendedName>
        <fullName evidence="3">Dihydrofolate reductase</fullName>
        <ecNumber evidence="2">1.5.1.3</ecNumber>
    </recommendedName>
</protein>
<evidence type="ECO:0000256" key="2">
    <source>
        <dbReference type="ARBA" id="ARBA00012856"/>
    </source>
</evidence>
<dbReference type="SUPFAM" id="SSF53597">
    <property type="entry name" value="Dihydrofolate reductase-like"/>
    <property type="match status" value="1"/>
</dbReference>
<dbReference type="InterPro" id="IPR001796">
    <property type="entry name" value="DHFR_dom"/>
</dbReference>
<dbReference type="PRINTS" id="PR00070">
    <property type="entry name" value="DHFR"/>
</dbReference>
<keyword evidence="6" id="KW-0560">Oxidoreductase</keyword>
<accession>A0A0C2WG94</accession>
<dbReference type="STRING" id="933852.A0A0C2WG94"/>
<dbReference type="PANTHER" id="PTHR48069">
    <property type="entry name" value="DIHYDROFOLATE REDUCTASE"/>
    <property type="match status" value="1"/>
</dbReference>
<evidence type="ECO:0000256" key="5">
    <source>
        <dbReference type="ARBA" id="ARBA00022857"/>
    </source>
</evidence>
<dbReference type="EC" id="1.5.1.3" evidence="2"/>
<dbReference type="InterPro" id="IPR017925">
    <property type="entry name" value="DHFR_CS"/>
</dbReference>
<dbReference type="PROSITE" id="PS00075">
    <property type="entry name" value="DHFR_1"/>
    <property type="match status" value="1"/>
</dbReference>
<dbReference type="InterPro" id="IPR012259">
    <property type="entry name" value="DHFR"/>
</dbReference>
<name>A0A0C2WG94_SERVB</name>
<dbReference type="EMBL" id="KN824314">
    <property type="protein sequence ID" value="KIM25438.1"/>
    <property type="molecule type" value="Genomic_DNA"/>
</dbReference>
<dbReference type="GO" id="GO:0050661">
    <property type="term" value="F:NADP binding"/>
    <property type="evidence" value="ECO:0007669"/>
    <property type="project" value="InterPro"/>
</dbReference>
<dbReference type="Proteomes" id="UP000054097">
    <property type="component" value="Unassembled WGS sequence"/>
</dbReference>
<evidence type="ECO:0000256" key="7">
    <source>
        <dbReference type="RuleBase" id="RU004474"/>
    </source>
</evidence>
<dbReference type="GO" id="GO:0046655">
    <property type="term" value="P:folic acid metabolic process"/>
    <property type="evidence" value="ECO:0007669"/>
    <property type="project" value="TreeGrafter"/>
</dbReference>
<dbReference type="Gene3D" id="3.40.430.10">
    <property type="entry name" value="Dihydrofolate Reductase, subunit A"/>
    <property type="match status" value="1"/>
</dbReference>
<feature type="domain" description="DHFR" evidence="8">
    <location>
        <begin position="5"/>
        <end position="200"/>
    </location>
</feature>
<evidence type="ECO:0000256" key="3">
    <source>
        <dbReference type="ARBA" id="ARBA00018886"/>
    </source>
</evidence>
<keyword evidence="10" id="KW-1185">Reference proteome</keyword>
<dbReference type="AlphaFoldDB" id="A0A0C2WG94"/>
<dbReference type="Pfam" id="PF00186">
    <property type="entry name" value="DHFR_1"/>
    <property type="match status" value="1"/>
</dbReference>
<dbReference type="GO" id="GO:0005739">
    <property type="term" value="C:mitochondrion"/>
    <property type="evidence" value="ECO:0007669"/>
    <property type="project" value="TreeGrafter"/>
</dbReference>
<dbReference type="CDD" id="cd00209">
    <property type="entry name" value="DHFR"/>
    <property type="match status" value="1"/>
</dbReference>
<dbReference type="PROSITE" id="PS51330">
    <property type="entry name" value="DHFR_2"/>
    <property type="match status" value="1"/>
</dbReference>
<keyword evidence="5" id="KW-0521">NADP</keyword>
<dbReference type="InterPro" id="IPR024072">
    <property type="entry name" value="DHFR-like_dom_sf"/>
</dbReference>
<gene>
    <name evidence="9" type="ORF">M408DRAFT_26222</name>
</gene>
<reference evidence="9 10" key="1">
    <citation type="submission" date="2014-04" db="EMBL/GenBank/DDBJ databases">
        <authorList>
            <consortium name="DOE Joint Genome Institute"/>
            <person name="Kuo A."/>
            <person name="Zuccaro A."/>
            <person name="Kohler A."/>
            <person name="Nagy L.G."/>
            <person name="Floudas D."/>
            <person name="Copeland A."/>
            <person name="Barry K.W."/>
            <person name="Cichocki N."/>
            <person name="Veneault-Fourrey C."/>
            <person name="LaButti K."/>
            <person name="Lindquist E.A."/>
            <person name="Lipzen A."/>
            <person name="Lundell T."/>
            <person name="Morin E."/>
            <person name="Murat C."/>
            <person name="Sun H."/>
            <person name="Tunlid A."/>
            <person name="Henrissat B."/>
            <person name="Grigoriev I.V."/>
            <person name="Hibbett D.S."/>
            <person name="Martin F."/>
            <person name="Nordberg H.P."/>
            <person name="Cantor M.N."/>
            <person name="Hua S.X."/>
        </authorList>
    </citation>
    <scope>NUCLEOTIDE SEQUENCE [LARGE SCALE GENOMIC DNA]</scope>
    <source>
        <strain evidence="9 10">MAFF 305830</strain>
    </source>
</reference>
<proteinExistence type="inferred from homology"/>
<dbReference type="GO" id="GO:0046654">
    <property type="term" value="P:tetrahydrofolate biosynthetic process"/>
    <property type="evidence" value="ECO:0007669"/>
    <property type="project" value="UniProtKB-UniPathway"/>
</dbReference>
<dbReference type="OrthoDB" id="414698at2759"/>
<comment type="similarity">
    <text evidence="7">Belongs to the dihydrofolate reductase family.</text>
</comment>
<reference evidence="10" key="2">
    <citation type="submission" date="2015-01" db="EMBL/GenBank/DDBJ databases">
        <title>Evolutionary Origins and Diversification of the Mycorrhizal Mutualists.</title>
        <authorList>
            <consortium name="DOE Joint Genome Institute"/>
            <consortium name="Mycorrhizal Genomics Consortium"/>
            <person name="Kohler A."/>
            <person name="Kuo A."/>
            <person name="Nagy L.G."/>
            <person name="Floudas D."/>
            <person name="Copeland A."/>
            <person name="Barry K.W."/>
            <person name="Cichocki N."/>
            <person name="Veneault-Fourrey C."/>
            <person name="LaButti K."/>
            <person name="Lindquist E.A."/>
            <person name="Lipzen A."/>
            <person name="Lundell T."/>
            <person name="Morin E."/>
            <person name="Murat C."/>
            <person name="Riley R."/>
            <person name="Ohm R."/>
            <person name="Sun H."/>
            <person name="Tunlid A."/>
            <person name="Henrissat B."/>
            <person name="Grigoriev I.V."/>
            <person name="Hibbett D.S."/>
            <person name="Martin F."/>
        </authorList>
    </citation>
    <scope>NUCLEOTIDE SEQUENCE [LARGE SCALE GENOMIC DNA]</scope>
    <source>
        <strain evidence="10">MAFF 305830</strain>
    </source>
</reference>
<comment type="pathway">
    <text evidence="1">Cofactor biosynthesis; tetrahydrofolate biosynthesis; 5,6,7,8-tetrahydrofolate from 7,8-dihydrofolate: step 1/1.</text>
</comment>
<evidence type="ECO:0000313" key="10">
    <source>
        <dbReference type="Proteomes" id="UP000054097"/>
    </source>
</evidence>
<dbReference type="UniPathway" id="UPA00077">
    <property type="reaction ID" value="UER00158"/>
</dbReference>
<evidence type="ECO:0000313" key="9">
    <source>
        <dbReference type="EMBL" id="KIM25438.1"/>
    </source>
</evidence>
<evidence type="ECO:0000256" key="1">
    <source>
        <dbReference type="ARBA" id="ARBA00004903"/>
    </source>
</evidence>
<dbReference type="GO" id="GO:0004146">
    <property type="term" value="F:dihydrofolate reductase activity"/>
    <property type="evidence" value="ECO:0007669"/>
    <property type="project" value="UniProtKB-EC"/>
</dbReference>
<dbReference type="GO" id="GO:0006730">
    <property type="term" value="P:one-carbon metabolic process"/>
    <property type="evidence" value="ECO:0007669"/>
    <property type="project" value="UniProtKB-KW"/>
</dbReference>
<sequence length="209" mass="23402">MQSPSLTLIVAATISNGIGATGRLPWRLSKEMAYFAQMTSHVPEGSSLRNAVIMGRKTWESIPLKFRPLKNRINVVVSRDASSLTDSGVIKAGNLEEACAYTNPELHRRFLIGGAQMYAHALASTSLQYSLDRILLTRILEPEFEECDVFLPEFRQQDGGGLAIWRQAAHQELIDWAGFNVPEGAQEEKGVKYVYQMWVRKESARTDTN</sequence>
<evidence type="ECO:0000259" key="8">
    <source>
        <dbReference type="PROSITE" id="PS51330"/>
    </source>
</evidence>
<keyword evidence="4" id="KW-0554">One-carbon metabolism</keyword>
<dbReference type="PANTHER" id="PTHR48069:SF3">
    <property type="entry name" value="DIHYDROFOLATE REDUCTASE"/>
    <property type="match status" value="1"/>
</dbReference>
<dbReference type="HOGENOM" id="CLU_043966_2_1_1"/>
<organism evidence="9 10">
    <name type="scientific">Serendipita vermifera MAFF 305830</name>
    <dbReference type="NCBI Taxonomy" id="933852"/>
    <lineage>
        <taxon>Eukaryota</taxon>
        <taxon>Fungi</taxon>
        <taxon>Dikarya</taxon>
        <taxon>Basidiomycota</taxon>
        <taxon>Agaricomycotina</taxon>
        <taxon>Agaricomycetes</taxon>
        <taxon>Sebacinales</taxon>
        <taxon>Serendipitaceae</taxon>
        <taxon>Serendipita</taxon>
    </lineage>
</organism>
<dbReference type="GO" id="GO:0046452">
    <property type="term" value="P:dihydrofolate metabolic process"/>
    <property type="evidence" value="ECO:0007669"/>
    <property type="project" value="TreeGrafter"/>
</dbReference>